<accession>A0A7M1S1J5</accession>
<name>A0A7M1S1J5_9BACT</name>
<protein>
    <submittedName>
        <fullName evidence="4">GNAT family N-acetyltransferase</fullName>
    </submittedName>
</protein>
<proteinExistence type="predicted"/>
<organism evidence="4 5">
    <name type="scientific">Sulfurovum indicum</name>
    <dbReference type="NCBI Taxonomy" id="2779528"/>
    <lineage>
        <taxon>Bacteria</taxon>
        <taxon>Pseudomonadati</taxon>
        <taxon>Campylobacterota</taxon>
        <taxon>Epsilonproteobacteria</taxon>
        <taxon>Campylobacterales</taxon>
        <taxon>Sulfurovaceae</taxon>
        <taxon>Sulfurovum</taxon>
    </lineage>
</organism>
<dbReference type="InterPro" id="IPR016181">
    <property type="entry name" value="Acyl_CoA_acyltransferase"/>
</dbReference>
<feature type="domain" description="N-acetyltransferase" evidence="3">
    <location>
        <begin position="7"/>
        <end position="142"/>
    </location>
</feature>
<reference evidence="4 5" key="1">
    <citation type="submission" date="2020-10" db="EMBL/GenBank/DDBJ databases">
        <title>The genome of sulfurovum sp.</title>
        <authorList>
            <person name="Xie S."/>
            <person name="Shao Z."/>
            <person name="Jiang L."/>
        </authorList>
    </citation>
    <scope>NUCLEOTIDE SEQUENCE [LARGE SCALE GENOMIC DNA]</scope>
    <source>
        <strain evidence="4 5">ST-419</strain>
    </source>
</reference>
<gene>
    <name evidence="4" type="ORF">IMZ28_05655</name>
</gene>
<keyword evidence="2" id="KW-0012">Acyltransferase</keyword>
<evidence type="ECO:0000313" key="5">
    <source>
        <dbReference type="Proteomes" id="UP000595074"/>
    </source>
</evidence>
<dbReference type="GO" id="GO:0005737">
    <property type="term" value="C:cytoplasm"/>
    <property type="evidence" value="ECO:0007669"/>
    <property type="project" value="TreeGrafter"/>
</dbReference>
<keyword evidence="5" id="KW-1185">Reference proteome</keyword>
<dbReference type="PANTHER" id="PTHR43626">
    <property type="entry name" value="ACYL-COA N-ACYLTRANSFERASE"/>
    <property type="match status" value="1"/>
</dbReference>
<dbReference type="PANTHER" id="PTHR43626:SF4">
    <property type="entry name" value="GCN5-RELATED N-ACETYLTRANSFERASE 2, CHLOROPLASTIC"/>
    <property type="match status" value="1"/>
</dbReference>
<dbReference type="Gene3D" id="3.40.630.30">
    <property type="match status" value="1"/>
</dbReference>
<dbReference type="InterPro" id="IPR000182">
    <property type="entry name" value="GNAT_dom"/>
</dbReference>
<sequence>MNLKWIYNSDNINWNELSNLYKIAPLGDKKPNDLKTVFSNSMFKCFVYSDNILIGVGRALADGIDCSYICDVAIHPKYKGQGIGKKIVNKLIELSKGHNKIILYSYPGKEQFYSKLGFDMMNTAMAIFKNKEQAREWQLTRKT</sequence>
<evidence type="ECO:0000256" key="2">
    <source>
        <dbReference type="ARBA" id="ARBA00023315"/>
    </source>
</evidence>
<keyword evidence="1 4" id="KW-0808">Transferase</keyword>
<evidence type="ECO:0000313" key="4">
    <source>
        <dbReference type="EMBL" id="QOR60952.1"/>
    </source>
</evidence>
<dbReference type="GO" id="GO:0008080">
    <property type="term" value="F:N-acetyltransferase activity"/>
    <property type="evidence" value="ECO:0007669"/>
    <property type="project" value="InterPro"/>
</dbReference>
<dbReference type="CDD" id="cd04301">
    <property type="entry name" value="NAT_SF"/>
    <property type="match status" value="1"/>
</dbReference>
<dbReference type="KEGG" id="sinu:IMZ28_05655"/>
<dbReference type="InterPro" id="IPR045039">
    <property type="entry name" value="NSI-like"/>
</dbReference>
<dbReference type="AlphaFoldDB" id="A0A7M1S1J5"/>
<evidence type="ECO:0000256" key="1">
    <source>
        <dbReference type="ARBA" id="ARBA00022679"/>
    </source>
</evidence>
<dbReference type="PROSITE" id="PS51186">
    <property type="entry name" value="GNAT"/>
    <property type="match status" value="1"/>
</dbReference>
<evidence type="ECO:0000259" key="3">
    <source>
        <dbReference type="PROSITE" id="PS51186"/>
    </source>
</evidence>
<dbReference type="EMBL" id="CP063164">
    <property type="protein sequence ID" value="QOR60952.1"/>
    <property type="molecule type" value="Genomic_DNA"/>
</dbReference>
<dbReference type="SUPFAM" id="SSF55729">
    <property type="entry name" value="Acyl-CoA N-acyltransferases (Nat)"/>
    <property type="match status" value="1"/>
</dbReference>
<dbReference type="Pfam" id="PF00583">
    <property type="entry name" value="Acetyltransf_1"/>
    <property type="match status" value="1"/>
</dbReference>
<dbReference type="Proteomes" id="UP000595074">
    <property type="component" value="Chromosome"/>
</dbReference>
<dbReference type="RefSeq" id="WP_197547624.1">
    <property type="nucleotide sequence ID" value="NZ_CP063164.1"/>
</dbReference>